<dbReference type="EMBL" id="MU167699">
    <property type="protein sequence ID" value="KAG0139215.1"/>
    <property type="molecule type" value="Genomic_DNA"/>
</dbReference>
<dbReference type="PROSITE" id="PS50879">
    <property type="entry name" value="RNASE_H_1"/>
    <property type="match status" value="1"/>
</dbReference>
<protein>
    <recommendedName>
        <fullName evidence="1">RNase H type-1 domain-containing protein</fullName>
    </recommendedName>
</protein>
<dbReference type="InterPro" id="IPR036397">
    <property type="entry name" value="RNaseH_sf"/>
</dbReference>
<accession>A0A9P6N512</accession>
<organism evidence="2 3">
    <name type="scientific">Cronartium quercuum f. sp. fusiforme G11</name>
    <dbReference type="NCBI Taxonomy" id="708437"/>
    <lineage>
        <taxon>Eukaryota</taxon>
        <taxon>Fungi</taxon>
        <taxon>Dikarya</taxon>
        <taxon>Basidiomycota</taxon>
        <taxon>Pucciniomycotina</taxon>
        <taxon>Pucciniomycetes</taxon>
        <taxon>Pucciniales</taxon>
        <taxon>Coleosporiaceae</taxon>
        <taxon>Cronartium</taxon>
    </lineage>
</organism>
<dbReference type="GO" id="GO:0003676">
    <property type="term" value="F:nucleic acid binding"/>
    <property type="evidence" value="ECO:0007669"/>
    <property type="project" value="InterPro"/>
</dbReference>
<comment type="caution">
    <text evidence="2">The sequence shown here is derived from an EMBL/GenBank/DDBJ whole genome shotgun (WGS) entry which is preliminary data.</text>
</comment>
<evidence type="ECO:0000259" key="1">
    <source>
        <dbReference type="PROSITE" id="PS50879"/>
    </source>
</evidence>
<keyword evidence="3" id="KW-1185">Reference proteome</keyword>
<reference evidence="2" key="1">
    <citation type="submission" date="2013-11" db="EMBL/GenBank/DDBJ databases">
        <title>Genome sequence of the fusiform rust pathogen reveals effectors for host alternation and coevolution with pine.</title>
        <authorList>
            <consortium name="DOE Joint Genome Institute"/>
            <person name="Smith K."/>
            <person name="Pendleton A."/>
            <person name="Kubisiak T."/>
            <person name="Anderson C."/>
            <person name="Salamov A."/>
            <person name="Aerts A."/>
            <person name="Riley R."/>
            <person name="Clum A."/>
            <person name="Lindquist E."/>
            <person name="Ence D."/>
            <person name="Campbell M."/>
            <person name="Kronenberg Z."/>
            <person name="Feau N."/>
            <person name="Dhillon B."/>
            <person name="Hamelin R."/>
            <person name="Burleigh J."/>
            <person name="Smith J."/>
            <person name="Yandell M."/>
            <person name="Nelson C."/>
            <person name="Grigoriev I."/>
            <person name="Davis J."/>
        </authorList>
    </citation>
    <scope>NUCLEOTIDE SEQUENCE</scope>
    <source>
        <strain evidence="2">G11</strain>
    </source>
</reference>
<feature type="domain" description="RNase H type-1" evidence="1">
    <location>
        <begin position="1"/>
        <end position="136"/>
    </location>
</feature>
<dbReference type="GO" id="GO:0004523">
    <property type="term" value="F:RNA-DNA hybrid ribonuclease activity"/>
    <property type="evidence" value="ECO:0007669"/>
    <property type="project" value="InterPro"/>
</dbReference>
<dbReference type="Pfam" id="PF00075">
    <property type="entry name" value="RNase_H"/>
    <property type="match status" value="1"/>
</dbReference>
<dbReference type="AlphaFoldDB" id="A0A9P6N512"/>
<dbReference type="Gene3D" id="3.30.420.10">
    <property type="entry name" value="Ribonuclease H-like superfamily/Ribonuclease H"/>
    <property type="match status" value="1"/>
</dbReference>
<gene>
    <name evidence="2" type="ORF">CROQUDRAFT_55049</name>
</gene>
<name>A0A9P6N512_9BASI</name>
<dbReference type="InterPro" id="IPR002156">
    <property type="entry name" value="RNaseH_domain"/>
</dbReference>
<dbReference type="InterPro" id="IPR012337">
    <property type="entry name" value="RNaseH-like_sf"/>
</dbReference>
<dbReference type="SUPFAM" id="SSF53098">
    <property type="entry name" value="Ribonuclease H-like"/>
    <property type="match status" value="1"/>
</dbReference>
<dbReference type="OrthoDB" id="3267074at2759"/>
<evidence type="ECO:0000313" key="2">
    <source>
        <dbReference type="EMBL" id="KAG0139215.1"/>
    </source>
</evidence>
<dbReference type="Proteomes" id="UP000886653">
    <property type="component" value="Unassembled WGS sequence"/>
</dbReference>
<sequence length="256" mass="28697">TLVIFTDGSFLPEIGGGAAAASWDETRTDSFTPPDAFSNNEMELMGIALGVALFRDHLRNSDNRRTNLAPFSDSQTALRATHSLLQPASGQSLTKFIKNQTRQLPDDATIDLFWTPGHEGIELNEVADTAAGRAAKTEGRRTRLPMSLPSQAAAIFQLRTGHCPLNAYLHRFERSPTKYCRGCGVPETMAHFLLYCRKYRTQRRSFRSRVKTEKLRANLNSVAGLLDDPKIFLLLARYVVDTGRFEHLCFYLPDED</sequence>
<evidence type="ECO:0000313" key="3">
    <source>
        <dbReference type="Proteomes" id="UP000886653"/>
    </source>
</evidence>
<dbReference type="CDD" id="cd09276">
    <property type="entry name" value="Rnase_HI_RT_non_LTR"/>
    <property type="match status" value="1"/>
</dbReference>
<feature type="non-terminal residue" evidence="2">
    <location>
        <position position="1"/>
    </location>
</feature>
<proteinExistence type="predicted"/>